<gene>
    <name evidence="3" type="ORF">BJ878DRAFT_284070</name>
</gene>
<dbReference type="Pfam" id="PF01757">
    <property type="entry name" value="Acyl_transf_3"/>
    <property type="match status" value="1"/>
</dbReference>
<dbReference type="PANTHER" id="PTHR23028">
    <property type="entry name" value="ACETYLTRANSFERASE"/>
    <property type="match status" value="1"/>
</dbReference>
<feature type="transmembrane region" description="Helical" evidence="1">
    <location>
        <begin position="468"/>
        <end position="488"/>
    </location>
</feature>
<evidence type="ECO:0000256" key="1">
    <source>
        <dbReference type="SAM" id="Phobius"/>
    </source>
</evidence>
<accession>A0A9P7YWT1</accession>
<feature type="transmembrane region" description="Helical" evidence="1">
    <location>
        <begin position="188"/>
        <end position="211"/>
    </location>
</feature>
<keyword evidence="3" id="KW-0012">Acyltransferase</keyword>
<keyword evidence="3" id="KW-0808">Transferase</keyword>
<feature type="domain" description="Acyltransferase 3" evidence="2">
    <location>
        <begin position="84"/>
        <end position="436"/>
    </location>
</feature>
<organism evidence="3 4">
    <name type="scientific">Calycina marina</name>
    <dbReference type="NCBI Taxonomy" id="1763456"/>
    <lineage>
        <taxon>Eukaryota</taxon>
        <taxon>Fungi</taxon>
        <taxon>Dikarya</taxon>
        <taxon>Ascomycota</taxon>
        <taxon>Pezizomycotina</taxon>
        <taxon>Leotiomycetes</taxon>
        <taxon>Helotiales</taxon>
        <taxon>Pezizellaceae</taxon>
        <taxon>Calycina</taxon>
    </lineage>
</organism>
<protein>
    <submittedName>
        <fullName evidence="3">Acyltransferase</fullName>
    </submittedName>
</protein>
<dbReference type="EMBL" id="MU254418">
    <property type="protein sequence ID" value="KAG9240528.1"/>
    <property type="molecule type" value="Genomic_DNA"/>
</dbReference>
<comment type="caution">
    <text evidence="3">The sequence shown here is derived from an EMBL/GenBank/DDBJ whole genome shotgun (WGS) entry which is preliminary data.</text>
</comment>
<name>A0A9P7YWT1_9HELO</name>
<sequence length="514" mass="59169">MFKHDVEHSSRGSQNQILWPQHEVLGAKTEKIPGARAMLVSVSKDVDLTTTTKVSPRVLRWCLNLLRPSLFTKQPAKKDLVPTAYLDGIRGLAAFLVYWQHHQGWARLGGPANEILENGYGFEDRYYFAAMPVFRLLFTGGHFAVPVFFVLSGYVLSLKPVSLIHAGNFLKLGDTLASALFRRWIRLHLPVVGTTFLYMTTFHLFGMWTAYPDHQATFMDELLTWYKDFWKFSFVFRPHKVPWPVYNVHLWSIAVEFKGSIVVYTALLAFSRFTRNTRLQVTAGLIFYFLYIVDGWYCAMFLSGMMICELDQLARVNNLPDIFVALVRHKTRIFYALFVASIYLGGVPSYGVGIEKLKTTPGWYYLSFLKPEAGKDTKWFYQFWAASCLVASTRHLPWLKRFFEMRFNQYLGRISFGLYLFHGPVLWLLGDRLYAAVGWQRDDRNEGLTGWVNIHPISKAGPLGLEPAFLLPQLILLPITLWMAEIAMKLFDEPSVKFAQWVYRQGVGQSTVKI</sequence>
<keyword evidence="1" id="KW-1133">Transmembrane helix</keyword>
<feature type="transmembrane region" description="Helical" evidence="1">
    <location>
        <begin position="248"/>
        <end position="270"/>
    </location>
</feature>
<keyword evidence="1" id="KW-0812">Transmembrane</keyword>
<dbReference type="Proteomes" id="UP000887226">
    <property type="component" value="Unassembled WGS sequence"/>
</dbReference>
<evidence type="ECO:0000259" key="2">
    <source>
        <dbReference type="Pfam" id="PF01757"/>
    </source>
</evidence>
<keyword evidence="1" id="KW-0472">Membrane</keyword>
<dbReference type="InterPro" id="IPR002656">
    <property type="entry name" value="Acyl_transf_3_dom"/>
</dbReference>
<dbReference type="OrthoDB" id="5819582at2759"/>
<dbReference type="InterPro" id="IPR050879">
    <property type="entry name" value="Acyltransferase_3"/>
</dbReference>
<evidence type="ECO:0000313" key="3">
    <source>
        <dbReference type="EMBL" id="KAG9240528.1"/>
    </source>
</evidence>
<reference evidence="3" key="1">
    <citation type="journal article" date="2021" name="IMA Fungus">
        <title>Genomic characterization of three marine fungi, including Emericellopsis atlantica sp. nov. with signatures of a generalist lifestyle and marine biomass degradation.</title>
        <authorList>
            <person name="Hagestad O.C."/>
            <person name="Hou L."/>
            <person name="Andersen J.H."/>
            <person name="Hansen E.H."/>
            <person name="Altermark B."/>
            <person name="Li C."/>
            <person name="Kuhnert E."/>
            <person name="Cox R.J."/>
            <person name="Crous P.W."/>
            <person name="Spatafora J.W."/>
            <person name="Lail K."/>
            <person name="Amirebrahimi M."/>
            <person name="Lipzen A."/>
            <person name="Pangilinan J."/>
            <person name="Andreopoulos W."/>
            <person name="Hayes R.D."/>
            <person name="Ng V."/>
            <person name="Grigoriev I.V."/>
            <person name="Jackson S.A."/>
            <person name="Sutton T.D.S."/>
            <person name="Dobson A.D.W."/>
            <person name="Rama T."/>
        </authorList>
    </citation>
    <scope>NUCLEOTIDE SEQUENCE</scope>
    <source>
        <strain evidence="3">TRa3180A</strain>
    </source>
</reference>
<feature type="transmembrane region" description="Helical" evidence="1">
    <location>
        <begin position="410"/>
        <end position="429"/>
    </location>
</feature>
<feature type="transmembrane region" description="Helical" evidence="1">
    <location>
        <begin position="333"/>
        <end position="352"/>
    </location>
</feature>
<proteinExistence type="predicted"/>
<feature type="transmembrane region" description="Helical" evidence="1">
    <location>
        <begin position="282"/>
        <end position="307"/>
    </location>
</feature>
<keyword evidence="4" id="KW-1185">Reference proteome</keyword>
<dbReference type="PANTHER" id="PTHR23028:SF125">
    <property type="entry name" value="ACYLTRANSFERASE"/>
    <property type="match status" value="1"/>
</dbReference>
<dbReference type="GO" id="GO:0016747">
    <property type="term" value="F:acyltransferase activity, transferring groups other than amino-acyl groups"/>
    <property type="evidence" value="ECO:0007669"/>
    <property type="project" value="InterPro"/>
</dbReference>
<dbReference type="AlphaFoldDB" id="A0A9P7YWT1"/>
<evidence type="ECO:0000313" key="4">
    <source>
        <dbReference type="Proteomes" id="UP000887226"/>
    </source>
</evidence>
<feature type="transmembrane region" description="Helical" evidence="1">
    <location>
        <begin position="133"/>
        <end position="156"/>
    </location>
</feature>